<dbReference type="NCBIfam" id="TIGR01977">
    <property type="entry name" value="am_tr_V_EF2568"/>
    <property type="match status" value="1"/>
</dbReference>
<evidence type="ECO:0000256" key="7">
    <source>
        <dbReference type="RuleBase" id="RU004504"/>
    </source>
</evidence>
<dbReference type="InterPro" id="IPR010969">
    <property type="entry name" value="Cys_dSase-rel_unknwn_funct"/>
</dbReference>
<comment type="cofactor">
    <cofactor evidence="1 7">
        <name>pyridoxal 5'-phosphate</name>
        <dbReference type="ChEBI" id="CHEBI:597326"/>
    </cofactor>
</comment>
<dbReference type="GO" id="GO:0006534">
    <property type="term" value="P:cysteine metabolic process"/>
    <property type="evidence" value="ECO:0007669"/>
    <property type="project" value="InterPro"/>
</dbReference>
<evidence type="ECO:0000313" key="10">
    <source>
        <dbReference type="Proteomes" id="UP000824164"/>
    </source>
</evidence>
<keyword evidence="9" id="KW-0032">Aminotransferase</keyword>
<dbReference type="InterPro" id="IPR020578">
    <property type="entry name" value="Aminotrans_V_PyrdxlP_BS"/>
</dbReference>
<reference evidence="9" key="1">
    <citation type="submission" date="2020-10" db="EMBL/GenBank/DDBJ databases">
        <authorList>
            <person name="Gilroy R."/>
        </authorList>
    </citation>
    <scope>NUCLEOTIDE SEQUENCE</scope>
    <source>
        <strain evidence="9">CHK187-14744</strain>
    </source>
</reference>
<keyword evidence="5" id="KW-0663">Pyridoxal phosphate</keyword>
<dbReference type="GO" id="GO:0031071">
    <property type="term" value="F:cysteine desulfurase activity"/>
    <property type="evidence" value="ECO:0007669"/>
    <property type="project" value="UniProtKB-EC"/>
</dbReference>
<dbReference type="PANTHER" id="PTHR43586">
    <property type="entry name" value="CYSTEINE DESULFURASE"/>
    <property type="match status" value="1"/>
</dbReference>
<dbReference type="InterPro" id="IPR010970">
    <property type="entry name" value="Cys_dSase_SufS"/>
</dbReference>
<dbReference type="CDD" id="cd06453">
    <property type="entry name" value="SufS_like"/>
    <property type="match status" value="1"/>
</dbReference>
<dbReference type="Gene3D" id="3.90.1150.10">
    <property type="entry name" value="Aspartate Aminotransferase, domain 1"/>
    <property type="match status" value="1"/>
</dbReference>
<evidence type="ECO:0000256" key="2">
    <source>
        <dbReference type="ARBA" id="ARBA00010447"/>
    </source>
</evidence>
<dbReference type="Proteomes" id="UP000824164">
    <property type="component" value="Unassembled WGS sequence"/>
</dbReference>
<dbReference type="InterPro" id="IPR016454">
    <property type="entry name" value="Cysteine_dSase"/>
</dbReference>
<dbReference type="PIRSF" id="PIRSF005572">
    <property type="entry name" value="NifS"/>
    <property type="match status" value="1"/>
</dbReference>
<dbReference type="PROSITE" id="PS00595">
    <property type="entry name" value="AA_TRANSFER_CLASS_5"/>
    <property type="match status" value="1"/>
</dbReference>
<reference evidence="9" key="2">
    <citation type="journal article" date="2021" name="PeerJ">
        <title>Extensive microbial diversity within the chicken gut microbiome revealed by metagenomics and culture.</title>
        <authorList>
            <person name="Gilroy R."/>
            <person name="Ravi A."/>
            <person name="Getino M."/>
            <person name="Pursley I."/>
            <person name="Horton D.L."/>
            <person name="Alikhan N.F."/>
            <person name="Baker D."/>
            <person name="Gharbi K."/>
            <person name="Hall N."/>
            <person name="Watson M."/>
            <person name="Adriaenssens E.M."/>
            <person name="Foster-Nyarko E."/>
            <person name="Jarju S."/>
            <person name="Secka A."/>
            <person name="Antonio M."/>
            <person name="Oren A."/>
            <person name="Chaudhuri R.R."/>
            <person name="La Ragione R."/>
            <person name="Hildebrand F."/>
            <person name="Pallen M.J."/>
        </authorList>
    </citation>
    <scope>NUCLEOTIDE SEQUENCE</scope>
    <source>
        <strain evidence="9">CHK187-14744</strain>
    </source>
</reference>
<evidence type="ECO:0000256" key="1">
    <source>
        <dbReference type="ARBA" id="ARBA00001933"/>
    </source>
</evidence>
<evidence type="ECO:0000256" key="5">
    <source>
        <dbReference type="ARBA" id="ARBA00022898"/>
    </source>
</evidence>
<evidence type="ECO:0000259" key="8">
    <source>
        <dbReference type="Pfam" id="PF00266"/>
    </source>
</evidence>
<dbReference type="InterPro" id="IPR015422">
    <property type="entry name" value="PyrdxlP-dep_Trfase_small"/>
</dbReference>
<dbReference type="AlphaFoldDB" id="A0A9D1HG15"/>
<dbReference type="EC" id="2.8.1.7" evidence="3"/>
<dbReference type="GO" id="GO:0030170">
    <property type="term" value="F:pyridoxal phosphate binding"/>
    <property type="evidence" value="ECO:0007669"/>
    <property type="project" value="InterPro"/>
</dbReference>
<name>A0A9D1HG15_9FIRM</name>
<sequence length="389" mass="42807">MDISKETKIYFDQSATSFPKPPQVIDAMVDYMKHVGCNVNRGSYSSAYLAEDVVYDTREALTRLFHGDDCKNTVFTVNITESLNMILKGLLKPGDHVLVSSMEHNAVMRPLNQLTGQGITFDRIPCDKNGCLDPIRLTGFLKPNTRAVITTHASNVCGTLLPIETIGQFCREHGLIYIVDSAQTAGLFPIDMERMHIDILAFTGHKSLLGPQGTGGFLMKEPMIPLLEPLITGGTGSLSHTETTPDFMPDRFEAGTLNLPGIYGLHAALVWLEQTGMDRIRRHELELTQIFLDGVRQIPRIKVIGLPTSCGRAPVVSIQIEGADPAQAAFLLDQDYHIQTRVGLHCAPSAHKTLGTYPTGTIRFSFGHKNTRTEVETAIRALEVICHGI</sequence>
<gene>
    <name evidence="9" type="ORF">IAB63_01550</name>
</gene>
<dbReference type="GO" id="GO:0008483">
    <property type="term" value="F:transaminase activity"/>
    <property type="evidence" value="ECO:0007669"/>
    <property type="project" value="UniProtKB-KW"/>
</dbReference>
<dbReference type="Gene3D" id="3.40.640.10">
    <property type="entry name" value="Type I PLP-dependent aspartate aminotransferase-like (Major domain)"/>
    <property type="match status" value="1"/>
</dbReference>
<keyword evidence="4" id="KW-0808">Transferase</keyword>
<comment type="caution">
    <text evidence="9">The sequence shown here is derived from an EMBL/GenBank/DDBJ whole genome shotgun (WGS) entry which is preliminary data.</text>
</comment>
<comment type="similarity">
    <text evidence="2">Belongs to the class-V pyridoxal-phosphate-dependent aminotransferase family. Csd subfamily.</text>
</comment>
<protein>
    <recommendedName>
        <fullName evidence="3">cysteine desulfurase</fullName>
        <ecNumber evidence="3">2.8.1.7</ecNumber>
    </recommendedName>
</protein>
<organism evidence="9 10">
    <name type="scientific">Candidatus Onthocola gallistercoris</name>
    <dbReference type="NCBI Taxonomy" id="2840876"/>
    <lineage>
        <taxon>Bacteria</taxon>
        <taxon>Bacillati</taxon>
        <taxon>Bacillota</taxon>
        <taxon>Bacilli</taxon>
        <taxon>Candidatus Onthocola</taxon>
    </lineage>
</organism>
<comment type="catalytic activity">
    <reaction evidence="6">
        <text>(sulfur carrier)-H + L-cysteine = (sulfur carrier)-SH + L-alanine</text>
        <dbReference type="Rhea" id="RHEA:43892"/>
        <dbReference type="Rhea" id="RHEA-COMP:14737"/>
        <dbReference type="Rhea" id="RHEA-COMP:14739"/>
        <dbReference type="ChEBI" id="CHEBI:29917"/>
        <dbReference type="ChEBI" id="CHEBI:35235"/>
        <dbReference type="ChEBI" id="CHEBI:57972"/>
        <dbReference type="ChEBI" id="CHEBI:64428"/>
        <dbReference type="EC" id="2.8.1.7"/>
    </reaction>
</comment>
<dbReference type="PANTHER" id="PTHR43586:SF4">
    <property type="entry name" value="ISOPENICILLIN N EPIMERASE"/>
    <property type="match status" value="1"/>
</dbReference>
<dbReference type="InterPro" id="IPR015421">
    <property type="entry name" value="PyrdxlP-dep_Trfase_major"/>
</dbReference>
<dbReference type="Pfam" id="PF00266">
    <property type="entry name" value="Aminotran_5"/>
    <property type="match status" value="1"/>
</dbReference>
<proteinExistence type="inferred from homology"/>
<evidence type="ECO:0000313" key="9">
    <source>
        <dbReference type="EMBL" id="HIU01920.1"/>
    </source>
</evidence>
<accession>A0A9D1HG15</accession>
<evidence type="ECO:0000256" key="4">
    <source>
        <dbReference type="ARBA" id="ARBA00022679"/>
    </source>
</evidence>
<feature type="domain" description="Aminotransferase class V" evidence="8">
    <location>
        <begin position="9"/>
        <end position="376"/>
    </location>
</feature>
<evidence type="ECO:0000256" key="6">
    <source>
        <dbReference type="ARBA" id="ARBA00050776"/>
    </source>
</evidence>
<dbReference type="InterPro" id="IPR000192">
    <property type="entry name" value="Aminotrans_V_dom"/>
</dbReference>
<dbReference type="EMBL" id="DVLT01000008">
    <property type="protein sequence ID" value="HIU01920.1"/>
    <property type="molecule type" value="Genomic_DNA"/>
</dbReference>
<dbReference type="InterPro" id="IPR015424">
    <property type="entry name" value="PyrdxlP-dep_Trfase"/>
</dbReference>
<dbReference type="SUPFAM" id="SSF53383">
    <property type="entry name" value="PLP-dependent transferases"/>
    <property type="match status" value="1"/>
</dbReference>
<evidence type="ECO:0000256" key="3">
    <source>
        <dbReference type="ARBA" id="ARBA00012239"/>
    </source>
</evidence>